<evidence type="ECO:0000256" key="1">
    <source>
        <dbReference type="SAM" id="MobiDB-lite"/>
    </source>
</evidence>
<name>A0A6G1CWW9_9ORYZ</name>
<evidence type="ECO:0000313" key="3">
    <source>
        <dbReference type="Proteomes" id="UP000479710"/>
    </source>
</evidence>
<proteinExistence type="predicted"/>
<organism evidence="2 3">
    <name type="scientific">Oryza meyeriana var. granulata</name>
    <dbReference type="NCBI Taxonomy" id="110450"/>
    <lineage>
        <taxon>Eukaryota</taxon>
        <taxon>Viridiplantae</taxon>
        <taxon>Streptophyta</taxon>
        <taxon>Embryophyta</taxon>
        <taxon>Tracheophyta</taxon>
        <taxon>Spermatophyta</taxon>
        <taxon>Magnoliopsida</taxon>
        <taxon>Liliopsida</taxon>
        <taxon>Poales</taxon>
        <taxon>Poaceae</taxon>
        <taxon>BOP clade</taxon>
        <taxon>Oryzoideae</taxon>
        <taxon>Oryzeae</taxon>
        <taxon>Oryzinae</taxon>
        <taxon>Oryza</taxon>
        <taxon>Oryza meyeriana</taxon>
    </lineage>
</organism>
<gene>
    <name evidence="2" type="ORF">E2562_035454</name>
</gene>
<dbReference type="Proteomes" id="UP000479710">
    <property type="component" value="Unassembled WGS sequence"/>
</dbReference>
<dbReference type="AlphaFoldDB" id="A0A6G1CWW9"/>
<sequence>MEGRDNAPEFSRSGGADEPHVLRQLPATVLRWRRTSSAAFMTMKATECSEENVGTRVCFEPLRRTGSEAWGLISENHDSTRD</sequence>
<protein>
    <submittedName>
        <fullName evidence="2">Uncharacterized protein</fullName>
    </submittedName>
</protein>
<reference evidence="2 3" key="1">
    <citation type="submission" date="2019-11" db="EMBL/GenBank/DDBJ databases">
        <title>Whole genome sequence of Oryza granulata.</title>
        <authorList>
            <person name="Li W."/>
        </authorList>
    </citation>
    <scope>NUCLEOTIDE SEQUENCE [LARGE SCALE GENOMIC DNA]</scope>
    <source>
        <strain evidence="3">cv. Menghai</strain>
        <tissue evidence="2">Leaf</tissue>
    </source>
</reference>
<feature type="region of interest" description="Disordered" evidence="1">
    <location>
        <begin position="1"/>
        <end position="22"/>
    </location>
</feature>
<comment type="caution">
    <text evidence="2">The sequence shown here is derived from an EMBL/GenBank/DDBJ whole genome shotgun (WGS) entry which is preliminary data.</text>
</comment>
<accession>A0A6G1CWW9</accession>
<dbReference type="EMBL" id="SPHZ02000008">
    <property type="protein sequence ID" value="KAF0904559.1"/>
    <property type="molecule type" value="Genomic_DNA"/>
</dbReference>
<keyword evidence="3" id="KW-1185">Reference proteome</keyword>
<evidence type="ECO:0000313" key="2">
    <source>
        <dbReference type="EMBL" id="KAF0904559.1"/>
    </source>
</evidence>